<evidence type="ECO:0000259" key="2">
    <source>
        <dbReference type="Pfam" id="PF00656"/>
    </source>
</evidence>
<feature type="domain" description="Peptidase C14 caspase" evidence="2">
    <location>
        <begin position="32"/>
        <end position="303"/>
    </location>
</feature>
<dbReference type="InterPro" id="IPR011600">
    <property type="entry name" value="Pept_C14_caspase"/>
</dbReference>
<dbReference type="Proteomes" id="UP000218334">
    <property type="component" value="Unassembled WGS sequence"/>
</dbReference>
<comment type="similarity">
    <text evidence="1">Belongs to the peptidase C14B family.</text>
</comment>
<dbReference type="EMBL" id="KZ293439">
    <property type="protein sequence ID" value="PBK66855.1"/>
    <property type="molecule type" value="Genomic_DNA"/>
</dbReference>
<evidence type="ECO:0000256" key="1">
    <source>
        <dbReference type="ARBA" id="ARBA00009005"/>
    </source>
</evidence>
<dbReference type="AlphaFoldDB" id="A0A2H3B7L1"/>
<gene>
    <name evidence="4" type="ORF">ARMSODRAFT_960020</name>
    <name evidence="3" type="ORF">ARMSODRAFT_967202</name>
</gene>
<organism evidence="4 5">
    <name type="scientific">Armillaria solidipes</name>
    <dbReference type="NCBI Taxonomy" id="1076256"/>
    <lineage>
        <taxon>Eukaryota</taxon>
        <taxon>Fungi</taxon>
        <taxon>Dikarya</taxon>
        <taxon>Basidiomycota</taxon>
        <taxon>Agaricomycotina</taxon>
        <taxon>Agaricomycetes</taxon>
        <taxon>Agaricomycetidae</taxon>
        <taxon>Agaricales</taxon>
        <taxon>Marasmiineae</taxon>
        <taxon>Physalacriaceae</taxon>
        <taxon>Armillaria</taxon>
    </lineage>
</organism>
<dbReference type="GO" id="GO:0005737">
    <property type="term" value="C:cytoplasm"/>
    <property type="evidence" value="ECO:0007669"/>
    <property type="project" value="TreeGrafter"/>
</dbReference>
<dbReference type="GO" id="GO:0006508">
    <property type="term" value="P:proteolysis"/>
    <property type="evidence" value="ECO:0007669"/>
    <property type="project" value="InterPro"/>
</dbReference>
<evidence type="ECO:0000313" key="5">
    <source>
        <dbReference type="Proteomes" id="UP000218334"/>
    </source>
</evidence>
<sequence>MNPPLYLESYQNADHSSGSVSPLRVNSRRQFWAVIIGIDEYPNPRDVLHGCVCDATNVFNYLTTNMGVPKDHIKLLLGPLPTSSNVSSILLPIRTNIIDALLSLSTNSRIHYGDNIIIYYAGHGTVYHCKDHPPFASLKGLGGGTIEALCPMDRNTTDTHDGTPVPDISDRELYTILDEICRTKGHHITVILDCCHSSSQTRVPEGLTQGMMREARPMSEPTSIEDMFAIADKKLGELKTDDGSKPRYLSISRADWLPELPVASHVILAACQAYEYAKELPGGPARSGGVFTSALLCSLKSIIAKPADLKGTLPTYLKLVGDLDLEVHNGNQHPAVAGKCKDKPLWYTGPHCSCSP</sequence>
<name>A0A2H3B7L1_9AGAR</name>
<protein>
    <recommendedName>
        <fullName evidence="2">Peptidase C14 caspase domain-containing protein</fullName>
    </recommendedName>
</protein>
<dbReference type="InterPro" id="IPR050452">
    <property type="entry name" value="Metacaspase"/>
</dbReference>
<dbReference type="PANTHER" id="PTHR48104:SF30">
    <property type="entry name" value="METACASPASE-1"/>
    <property type="match status" value="1"/>
</dbReference>
<proteinExistence type="inferred from homology"/>
<evidence type="ECO:0000313" key="3">
    <source>
        <dbReference type="EMBL" id="PBK59039.1"/>
    </source>
</evidence>
<dbReference type="GO" id="GO:0004197">
    <property type="term" value="F:cysteine-type endopeptidase activity"/>
    <property type="evidence" value="ECO:0007669"/>
    <property type="project" value="InterPro"/>
</dbReference>
<dbReference type="PANTHER" id="PTHR48104">
    <property type="entry name" value="METACASPASE-4"/>
    <property type="match status" value="1"/>
</dbReference>
<keyword evidence="5" id="KW-1185">Reference proteome</keyword>
<dbReference type="Pfam" id="PF00656">
    <property type="entry name" value="Peptidase_C14"/>
    <property type="match status" value="1"/>
</dbReference>
<reference evidence="5" key="1">
    <citation type="journal article" date="2017" name="Nat. Ecol. Evol.">
        <title>Genome expansion and lineage-specific genetic innovations in the forest pathogenic fungi Armillaria.</title>
        <authorList>
            <person name="Sipos G."/>
            <person name="Prasanna A.N."/>
            <person name="Walter M.C."/>
            <person name="O'Connor E."/>
            <person name="Balint B."/>
            <person name="Krizsan K."/>
            <person name="Kiss B."/>
            <person name="Hess J."/>
            <person name="Varga T."/>
            <person name="Slot J."/>
            <person name="Riley R."/>
            <person name="Boka B."/>
            <person name="Rigling D."/>
            <person name="Barry K."/>
            <person name="Lee J."/>
            <person name="Mihaltcheva S."/>
            <person name="LaButti K."/>
            <person name="Lipzen A."/>
            <person name="Waldron R."/>
            <person name="Moloney N.M."/>
            <person name="Sperisen C."/>
            <person name="Kredics L."/>
            <person name="Vagvoelgyi C."/>
            <person name="Patrignani A."/>
            <person name="Fitzpatrick D."/>
            <person name="Nagy I."/>
            <person name="Doyle S."/>
            <person name="Anderson J.B."/>
            <person name="Grigoriev I.V."/>
            <person name="Gueldener U."/>
            <person name="Muensterkoetter M."/>
            <person name="Nagy L.G."/>
        </authorList>
    </citation>
    <scope>NUCLEOTIDE SEQUENCE [LARGE SCALE GENOMIC DNA]</scope>
    <source>
        <strain evidence="5">28-4</strain>
    </source>
</reference>
<reference evidence="4" key="2">
    <citation type="journal article" date="2017" name="Nat. Ecol. Evol.">
        <title>Lineage-specific genetic innovations streamline the genomes of Armillaria species to pathogenesis.</title>
        <authorList>
            <consortium name="DOE Joint Genome Institute"/>
            <person name="Sipos G."/>
            <person name="Prasanna A.N."/>
            <person name="Walter M.C."/>
            <person name="O'Connor E."/>
            <person name="Balint B."/>
            <person name="Krizsan K."/>
            <person name="Kiss B."/>
            <person name="Hess J."/>
            <person name="Varga T."/>
            <person name="Slot J."/>
            <person name="Riley R."/>
            <person name="Boka B."/>
            <person name="Rigling D."/>
            <person name="Barry K."/>
            <person name="Lee J."/>
            <person name="Mihaltcheva S."/>
            <person name="LaButti K."/>
            <person name="Lipzen A."/>
            <person name="Waldron R."/>
            <person name="Moloney N.M."/>
            <person name="Sperisen C."/>
            <person name="Kredics L."/>
            <person name="Vagvolgyi C."/>
            <person name="Patrignani A."/>
            <person name="Fitzpatrick D."/>
            <person name="Nagy I."/>
            <person name="Doyle S."/>
            <person name="Anderson J."/>
            <person name="Grigoriev I.V."/>
            <person name="Guldener U."/>
            <person name="Munsterkotter M."/>
            <person name="Nagy L.G."/>
        </authorList>
    </citation>
    <scope>NUCLEOTIDE SEQUENCE [LARGE SCALE GENOMIC DNA]</scope>
    <source>
        <strain evidence="4">28-4</strain>
    </source>
</reference>
<dbReference type="STRING" id="1076256.A0A2H3B7L1"/>
<dbReference type="EMBL" id="KZ293514">
    <property type="protein sequence ID" value="PBK59039.1"/>
    <property type="molecule type" value="Genomic_DNA"/>
</dbReference>
<dbReference type="Gene3D" id="3.40.50.1460">
    <property type="match status" value="1"/>
</dbReference>
<evidence type="ECO:0000313" key="4">
    <source>
        <dbReference type="EMBL" id="PBK66855.1"/>
    </source>
</evidence>
<accession>A0A2H3B7L1</accession>